<dbReference type="EMBL" id="CP138858">
    <property type="protein sequence ID" value="WPJ97047.1"/>
    <property type="molecule type" value="Genomic_DNA"/>
</dbReference>
<evidence type="ECO:0000313" key="1">
    <source>
        <dbReference type="EMBL" id="WPJ97047.1"/>
    </source>
</evidence>
<name>A0ABZ0RNF3_9BACT</name>
<organism evidence="1 2">
    <name type="scientific">Coraliomargarita algicola</name>
    <dbReference type="NCBI Taxonomy" id="3092156"/>
    <lineage>
        <taxon>Bacteria</taxon>
        <taxon>Pseudomonadati</taxon>
        <taxon>Verrucomicrobiota</taxon>
        <taxon>Opitutia</taxon>
        <taxon>Puniceicoccales</taxon>
        <taxon>Coraliomargaritaceae</taxon>
        <taxon>Coraliomargarita</taxon>
    </lineage>
</organism>
<evidence type="ECO:0000313" key="2">
    <source>
        <dbReference type="Proteomes" id="UP001324993"/>
    </source>
</evidence>
<dbReference type="Proteomes" id="UP001324993">
    <property type="component" value="Chromosome"/>
</dbReference>
<reference evidence="1 2" key="1">
    <citation type="submission" date="2023-11" db="EMBL/GenBank/DDBJ databases">
        <title>Coraliomargarita sp. nov., isolated from marine algae.</title>
        <authorList>
            <person name="Lee J.K."/>
            <person name="Baek J.H."/>
            <person name="Kim J.M."/>
            <person name="Choi D.G."/>
            <person name="Jeon C.O."/>
        </authorList>
    </citation>
    <scope>NUCLEOTIDE SEQUENCE [LARGE SCALE GENOMIC DNA]</scope>
    <source>
        <strain evidence="1 2">J2-16</strain>
    </source>
</reference>
<proteinExistence type="predicted"/>
<gene>
    <name evidence="1" type="ORF">SH580_04925</name>
</gene>
<keyword evidence="2" id="KW-1185">Reference proteome</keyword>
<sequence length="130" mass="15230">MHTRQKPSRKELHQRLSEAAAAMESGRRAIADSRHDRRKTAIALQAFDLDEAGFWQLIYECIQIALEDPKGCYRQPFPAKSTKSKEAKNLYMWAFSVFHDERELQIYFKFCLKKQADGLHYLHISCHESN</sequence>
<dbReference type="RefSeq" id="WP_319833899.1">
    <property type="nucleotide sequence ID" value="NZ_CP138858.1"/>
</dbReference>
<protein>
    <submittedName>
        <fullName evidence="1">Uncharacterized protein</fullName>
    </submittedName>
</protein>
<accession>A0ABZ0RNF3</accession>